<evidence type="ECO:0000313" key="2">
    <source>
        <dbReference type="EMBL" id="KAG5643516.1"/>
    </source>
</evidence>
<comment type="caution">
    <text evidence="2">The sequence shown here is derived from an EMBL/GenBank/DDBJ whole genome shotgun (WGS) entry which is preliminary data.</text>
</comment>
<reference evidence="2" key="2">
    <citation type="submission" date="2021-10" db="EMBL/GenBank/DDBJ databases">
        <title>Phylogenomics reveals ancestral predisposition of the termite-cultivated fungus Termitomyces towards a domesticated lifestyle.</title>
        <authorList>
            <person name="Auxier B."/>
            <person name="Grum-Grzhimaylo A."/>
            <person name="Cardenas M.E."/>
            <person name="Lodge J.D."/>
            <person name="Laessoe T."/>
            <person name="Pedersen O."/>
            <person name="Smith M.E."/>
            <person name="Kuyper T.W."/>
            <person name="Franco-Molano E.A."/>
            <person name="Baroni T.J."/>
            <person name="Aanen D.K."/>
        </authorList>
    </citation>
    <scope>NUCLEOTIDE SEQUENCE</scope>
    <source>
        <strain evidence="2">AP01</strain>
        <tissue evidence="2">Mycelium</tissue>
    </source>
</reference>
<feature type="region of interest" description="Disordered" evidence="1">
    <location>
        <begin position="1"/>
        <end position="29"/>
    </location>
</feature>
<keyword evidence="3" id="KW-1185">Reference proteome</keyword>
<dbReference type="Proteomes" id="UP000775547">
    <property type="component" value="Unassembled WGS sequence"/>
</dbReference>
<dbReference type="EMBL" id="JABCKV010000108">
    <property type="protein sequence ID" value="KAG5643516.1"/>
    <property type="molecule type" value="Genomic_DNA"/>
</dbReference>
<gene>
    <name evidence="2" type="ORF">DXG03_000708</name>
</gene>
<evidence type="ECO:0000256" key="1">
    <source>
        <dbReference type="SAM" id="MobiDB-lite"/>
    </source>
</evidence>
<accession>A0A9P7KD57</accession>
<evidence type="ECO:0008006" key="4">
    <source>
        <dbReference type="Google" id="ProtNLM"/>
    </source>
</evidence>
<evidence type="ECO:0000313" key="3">
    <source>
        <dbReference type="Proteomes" id="UP000775547"/>
    </source>
</evidence>
<organism evidence="2 3">
    <name type="scientific">Asterophora parasitica</name>
    <dbReference type="NCBI Taxonomy" id="117018"/>
    <lineage>
        <taxon>Eukaryota</taxon>
        <taxon>Fungi</taxon>
        <taxon>Dikarya</taxon>
        <taxon>Basidiomycota</taxon>
        <taxon>Agaricomycotina</taxon>
        <taxon>Agaricomycetes</taxon>
        <taxon>Agaricomycetidae</taxon>
        <taxon>Agaricales</taxon>
        <taxon>Tricholomatineae</taxon>
        <taxon>Lyophyllaceae</taxon>
        <taxon>Asterophora</taxon>
    </lineage>
</organism>
<proteinExistence type="predicted"/>
<sequence>MIQVATHPTSFDKQSYAQRRSVASPASLPPVQLPRTLARPPFAEIARDAIAAVSPELVDIPAEYIRRSLRPKADNTRLRMLAGNSALAPSHMPSLMSRSRLPPSLSIPLRTTSVGQPSYPTHVLAVTASKNPSEGAMLFPVHSIVLATHCAHLPPLSPSPPRPHSPSIQLPVLPLSMPSPPAFAILHSFMYHHRLDSVLKGLFPMPSGFLQSVSHDAVRGALASGSTLHQLSSYLAQSASGNLTTLMTHVAHVKELWQNMVALGVHDPELWDTLDLAWEVILGALNLAAMGH</sequence>
<name>A0A9P7KD57_9AGAR</name>
<protein>
    <recommendedName>
        <fullName evidence="4">Clp1-like protein</fullName>
    </recommendedName>
</protein>
<dbReference type="AlphaFoldDB" id="A0A9P7KD57"/>
<feature type="compositionally biased region" description="Polar residues" evidence="1">
    <location>
        <begin position="1"/>
        <end position="18"/>
    </location>
</feature>
<dbReference type="OrthoDB" id="2523383at2759"/>
<reference evidence="2" key="1">
    <citation type="submission" date="2020-07" db="EMBL/GenBank/DDBJ databases">
        <authorList>
            <person name="Nieuwenhuis M."/>
            <person name="Van De Peppel L.J.J."/>
        </authorList>
    </citation>
    <scope>NUCLEOTIDE SEQUENCE</scope>
    <source>
        <strain evidence="2">AP01</strain>
        <tissue evidence="2">Mycelium</tissue>
    </source>
</reference>